<organism evidence="4 5">
    <name type="scientific">Nocardia macrotermitis</name>
    <dbReference type="NCBI Taxonomy" id="2585198"/>
    <lineage>
        <taxon>Bacteria</taxon>
        <taxon>Bacillati</taxon>
        <taxon>Actinomycetota</taxon>
        <taxon>Actinomycetes</taxon>
        <taxon>Mycobacteriales</taxon>
        <taxon>Nocardiaceae</taxon>
        <taxon>Nocardia</taxon>
    </lineage>
</organism>
<keyword evidence="2" id="KW-0677">Repeat</keyword>
<dbReference type="PANTHER" id="PTHR19879:SF9">
    <property type="entry name" value="TRANSCRIPTION INITIATION FACTOR TFIID SUBUNIT 5"/>
    <property type="match status" value="1"/>
</dbReference>
<dbReference type="InterPro" id="IPR019775">
    <property type="entry name" value="WD40_repeat_CS"/>
</dbReference>
<dbReference type="Proteomes" id="UP000438448">
    <property type="component" value="Unassembled WGS sequence"/>
</dbReference>
<dbReference type="InterPro" id="IPR015943">
    <property type="entry name" value="WD40/YVTN_repeat-like_dom_sf"/>
</dbReference>
<evidence type="ECO:0008006" key="6">
    <source>
        <dbReference type="Google" id="ProtNLM"/>
    </source>
</evidence>
<dbReference type="AlphaFoldDB" id="A0A7K0D6F1"/>
<keyword evidence="1 3" id="KW-0853">WD repeat</keyword>
<gene>
    <name evidence="4" type="ORF">NRB20_44460</name>
</gene>
<comment type="caution">
    <text evidence="4">The sequence shown here is derived from an EMBL/GenBank/DDBJ whole genome shotgun (WGS) entry which is preliminary data.</text>
</comment>
<dbReference type="InterPro" id="IPR001680">
    <property type="entry name" value="WD40_rpt"/>
</dbReference>
<dbReference type="Gene3D" id="2.130.10.10">
    <property type="entry name" value="YVTN repeat-like/Quinoprotein amine dehydrogenase"/>
    <property type="match status" value="1"/>
</dbReference>
<keyword evidence="5" id="KW-1185">Reference proteome</keyword>
<dbReference type="EMBL" id="WEGK01000009">
    <property type="protein sequence ID" value="MQY21336.1"/>
    <property type="molecule type" value="Genomic_DNA"/>
</dbReference>
<dbReference type="Pfam" id="PF00400">
    <property type="entry name" value="WD40"/>
    <property type="match status" value="2"/>
</dbReference>
<protein>
    <recommendedName>
        <fullName evidence="6">WD40 repeat domain-containing protein</fullName>
    </recommendedName>
</protein>
<dbReference type="PROSITE" id="PS50082">
    <property type="entry name" value="WD_REPEATS_2"/>
    <property type="match status" value="2"/>
</dbReference>
<dbReference type="PANTHER" id="PTHR19879">
    <property type="entry name" value="TRANSCRIPTION INITIATION FACTOR TFIID"/>
    <property type="match status" value="1"/>
</dbReference>
<feature type="repeat" description="WD" evidence="3">
    <location>
        <begin position="28"/>
        <end position="59"/>
    </location>
</feature>
<evidence type="ECO:0000256" key="2">
    <source>
        <dbReference type="ARBA" id="ARBA00022737"/>
    </source>
</evidence>
<dbReference type="SUPFAM" id="SSF101908">
    <property type="entry name" value="Putative isomerase YbhE"/>
    <property type="match status" value="1"/>
</dbReference>
<evidence type="ECO:0000256" key="3">
    <source>
        <dbReference type="PROSITE-ProRule" id="PRU00221"/>
    </source>
</evidence>
<evidence type="ECO:0000313" key="5">
    <source>
        <dbReference type="Proteomes" id="UP000438448"/>
    </source>
</evidence>
<dbReference type="SMART" id="SM00320">
    <property type="entry name" value="WD40"/>
    <property type="match status" value="3"/>
</dbReference>
<reference evidence="4 5" key="1">
    <citation type="submission" date="2019-10" db="EMBL/GenBank/DDBJ databases">
        <title>Nocardia macrotermitis sp. nov. and Nocardia aurantia sp. nov., isolated from the gut of fungus growing-termite Macrotermes natalensis.</title>
        <authorList>
            <person name="Benndorf R."/>
            <person name="Schwitalla J."/>
            <person name="Martin K."/>
            <person name="De Beer W."/>
            <person name="Kaster A.-K."/>
            <person name="Vollmers J."/>
            <person name="Poulsen M."/>
            <person name="Beemelmanns C."/>
        </authorList>
    </citation>
    <scope>NUCLEOTIDE SEQUENCE [LARGE SCALE GENOMIC DNA]</scope>
    <source>
        <strain evidence="4 5">RB20</strain>
    </source>
</reference>
<sequence>MVVLAVQARWESNTNARQRDDAQSPGLLVFRPDGRQLAIGGTDGRIRLWDTSNPDRPVRVGQFVSGRTDPHAVYTPDGRMLAVIGTPVHAVRFWDVHDPAHARPVGRPVGGVGTPIVAIEFDSRGQRFATLGGDTTIQLWDFTDPAHITETGGSIIPTEDSWHAGDIAFTPDGEYLIGVGVRGEIRWWDLNPDHSLRRVCRISGDVLTADVWRRYLPGVPYRAACEGQA</sequence>
<accession>A0A7K0D6F1</accession>
<proteinExistence type="predicted"/>
<feature type="repeat" description="WD" evidence="3">
    <location>
        <begin position="109"/>
        <end position="150"/>
    </location>
</feature>
<dbReference type="PROSITE" id="PS00678">
    <property type="entry name" value="WD_REPEATS_1"/>
    <property type="match status" value="1"/>
</dbReference>
<evidence type="ECO:0000256" key="1">
    <source>
        <dbReference type="ARBA" id="ARBA00022574"/>
    </source>
</evidence>
<name>A0A7K0D6F1_9NOCA</name>
<evidence type="ECO:0000313" key="4">
    <source>
        <dbReference type="EMBL" id="MQY21336.1"/>
    </source>
</evidence>